<dbReference type="Pfam" id="PF17941">
    <property type="entry name" value="PP_kinase_C_1"/>
    <property type="match status" value="1"/>
</dbReference>
<dbReference type="Pfam" id="PF13090">
    <property type="entry name" value="PP_kinase_C"/>
    <property type="match status" value="1"/>
</dbReference>
<dbReference type="EC" id="2.7.4.1" evidence="7"/>
<dbReference type="Pfam" id="PF02503">
    <property type="entry name" value="PP_kinase"/>
    <property type="match status" value="1"/>
</dbReference>
<dbReference type="GO" id="GO:0009358">
    <property type="term" value="C:polyphosphate kinase complex"/>
    <property type="evidence" value="ECO:0007669"/>
    <property type="project" value="InterPro"/>
</dbReference>
<evidence type="ECO:0000256" key="5">
    <source>
        <dbReference type="ARBA" id="ARBA00022840"/>
    </source>
</evidence>
<dbReference type="PANTHER" id="PTHR30218">
    <property type="entry name" value="POLYPHOSPHATE KINASE"/>
    <property type="match status" value="1"/>
</dbReference>
<dbReference type="Proteomes" id="UP000198393">
    <property type="component" value="Unassembled WGS sequence"/>
</dbReference>
<keyword evidence="10" id="KW-1185">Reference proteome</keyword>
<evidence type="ECO:0000256" key="7">
    <source>
        <dbReference type="RuleBase" id="RU003800"/>
    </source>
</evidence>
<dbReference type="InterPro" id="IPR025198">
    <property type="entry name" value="PPK_N_dom"/>
</dbReference>
<name>A0A239IEN7_EKHLU</name>
<evidence type="ECO:0000256" key="6">
    <source>
        <dbReference type="ARBA" id="ARBA00022842"/>
    </source>
</evidence>
<comment type="PTM">
    <text evidence="7">An intermediate of this reaction is the autophosphorylated ppk in which a phosphate is covalently linked to a histidine residue through a N-P bond.</text>
</comment>
<dbReference type="InterPro" id="IPR041108">
    <property type="entry name" value="PP_kinase_C_1"/>
</dbReference>
<dbReference type="Pfam" id="PF13089">
    <property type="entry name" value="PP_kinase_N"/>
    <property type="match status" value="1"/>
</dbReference>
<keyword evidence="3" id="KW-0547">Nucleotide-binding</keyword>
<dbReference type="Gene3D" id="1.20.58.310">
    <property type="entry name" value="Polyphosphate kinase N-terminal domain"/>
    <property type="match status" value="1"/>
</dbReference>
<dbReference type="InterPro" id="IPR003414">
    <property type="entry name" value="PP_kinase"/>
</dbReference>
<comment type="function">
    <text evidence="7">Catalyzes the reversible transfer of the terminal phosphate of ATP to form a long-chain polyphosphate (polyP).</text>
</comment>
<evidence type="ECO:0000256" key="3">
    <source>
        <dbReference type="ARBA" id="ARBA00022741"/>
    </source>
</evidence>
<dbReference type="Gene3D" id="3.30.870.10">
    <property type="entry name" value="Endonuclease Chain A"/>
    <property type="match status" value="2"/>
</dbReference>
<evidence type="ECO:0000256" key="2">
    <source>
        <dbReference type="ARBA" id="ARBA00022679"/>
    </source>
</evidence>
<dbReference type="OrthoDB" id="9761456at2"/>
<dbReference type="SUPFAM" id="SSF140356">
    <property type="entry name" value="PPK N-terminal domain-like"/>
    <property type="match status" value="1"/>
</dbReference>
<protein>
    <recommendedName>
        <fullName evidence="7">Polyphosphate kinase</fullName>
        <ecNumber evidence="7">2.7.4.1</ecNumber>
    </recommendedName>
</protein>
<evidence type="ECO:0000256" key="1">
    <source>
        <dbReference type="ARBA" id="ARBA00022553"/>
    </source>
</evidence>
<dbReference type="Gene3D" id="3.30.1840.10">
    <property type="entry name" value="Polyphosphate kinase middle domain"/>
    <property type="match status" value="1"/>
</dbReference>
<accession>A0A239IEN7</accession>
<dbReference type="PIRSF" id="PIRSF015589">
    <property type="entry name" value="PP_kinase"/>
    <property type="match status" value="1"/>
</dbReference>
<dbReference type="GO" id="GO:0006799">
    <property type="term" value="P:polyphosphate biosynthetic process"/>
    <property type="evidence" value="ECO:0007669"/>
    <property type="project" value="InterPro"/>
</dbReference>
<dbReference type="NCBIfam" id="NF003917">
    <property type="entry name" value="PRK05443.1-1"/>
    <property type="match status" value="1"/>
</dbReference>
<evidence type="ECO:0000313" key="10">
    <source>
        <dbReference type="Proteomes" id="UP000198393"/>
    </source>
</evidence>
<organism evidence="9 10">
    <name type="scientific">Ekhidna lutea</name>
    <dbReference type="NCBI Taxonomy" id="447679"/>
    <lineage>
        <taxon>Bacteria</taxon>
        <taxon>Pseudomonadati</taxon>
        <taxon>Bacteroidota</taxon>
        <taxon>Cytophagia</taxon>
        <taxon>Cytophagales</taxon>
        <taxon>Reichenbachiellaceae</taxon>
        <taxon>Ekhidna</taxon>
    </lineage>
</organism>
<dbReference type="SUPFAM" id="SSF143724">
    <property type="entry name" value="PHP14-like"/>
    <property type="match status" value="1"/>
</dbReference>
<keyword evidence="2 7" id="KW-0808">Transferase</keyword>
<keyword evidence="5" id="KW-0067">ATP-binding</keyword>
<evidence type="ECO:0000259" key="8">
    <source>
        <dbReference type="PROSITE" id="PS50035"/>
    </source>
</evidence>
<proteinExistence type="inferred from homology"/>
<sequence>MKLFDRDLSWLSFNYRVLMEAMDKSVPLLERLRFIAIYSSNLDEFFRVRVANIRNIKQIDKKKINKRLDFDAGALLEQIHSEVSHQLEEYGEALQSTIQSLNEAGHCICTHTSEIPAELEPQLLHYFKTKVSAYLRPIHIEKKDELFLDNQAIYLTFKTKTSGSYILKIPTDKLGRFASYKVDSKAYYVFLDDIIRMHLDSLFPGVTADDVHSIKLNKDADLQIDDEFEGNLVRKIEKQIHKRNLGIPSRFLFDVKMNDALLTTLADKLKLSSEDMITGGRYHNLNDFFQINIKDDKLIYRDQPAISVKSLDQTKSIFKCIESQDYLLHFPYQSYDYILQFFNEAAIDSDVTEINVTFYRMAKNSVIAEALISAANNGKKVAVFMEVKARFDEQNNLEWAQKMKAAGVKVLYSLPGLKVHAKVALVKKRDKMYGFFGTGNLNEKTSEIYCDHGLMTINEDMTRELSNVFQHLLTKYTPPPFEKLIVSQFGAYERFLEKIDREIAHAEAGREARIIIKVNNLQEQTLINKLYEASIKGVDVKLIVRSICCLVPNKNLKVKRIVDRYLEHGRIFYFHDDGAQEVYLGSADWMNRNLHRRVEVCFPIQEDGMKQELLSFLKFQWTDDVKGVWLSQKLANKRPKVEKEVRAQVATYEYLLNQYG</sequence>
<dbReference type="InterPro" id="IPR025200">
    <property type="entry name" value="PPK_C_dom2"/>
</dbReference>
<keyword evidence="4 9" id="KW-0418">Kinase</keyword>
<keyword evidence="1 7" id="KW-0597">Phosphoprotein</keyword>
<gene>
    <name evidence="9" type="ORF">SAMN05421640_1627</name>
</gene>
<dbReference type="EMBL" id="FZPD01000003">
    <property type="protein sequence ID" value="SNS91892.1"/>
    <property type="molecule type" value="Genomic_DNA"/>
</dbReference>
<evidence type="ECO:0000313" key="9">
    <source>
        <dbReference type="EMBL" id="SNS91892.1"/>
    </source>
</evidence>
<dbReference type="PROSITE" id="PS50035">
    <property type="entry name" value="PLD"/>
    <property type="match status" value="1"/>
</dbReference>
<dbReference type="GO" id="GO:0008976">
    <property type="term" value="F:polyphosphate kinase activity"/>
    <property type="evidence" value="ECO:0007669"/>
    <property type="project" value="UniProtKB-EC"/>
</dbReference>
<dbReference type="NCBIfam" id="TIGR03705">
    <property type="entry name" value="poly_P_kin"/>
    <property type="match status" value="1"/>
</dbReference>
<keyword evidence="6" id="KW-0460">Magnesium</keyword>
<evidence type="ECO:0000256" key="4">
    <source>
        <dbReference type="ARBA" id="ARBA00022777"/>
    </source>
</evidence>
<feature type="domain" description="PLD phosphodiesterase" evidence="8">
    <location>
        <begin position="563"/>
        <end position="593"/>
    </location>
</feature>
<dbReference type="GO" id="GO:0005524">
    <property type="term" value="F:ATP binding"/>
    <property type="evidence" value="ECO:0007669"/>
    <property type="project" value="UniProtKB-KW"/>
</dbReference>
<dbReference type="InterPro" id="IPR036830">
    <property type="entry name" value="PP_kinase_middle_dom_sf"/>
</dbReference>
<comment type="catalytic activity">
    <reaction evidence="7">
        <text>[phosphate](n) + ATP = [phosphate](n+1) + ADP</text>
        <dbReference type="Rhea" id="RHEA:19573"/>
        <dbReference type="Rhea" id="RHEA-COMP:9859"/>
        <dbReference type="Rhea" id="RHEA-COMP:14280"/>
        <dbReference type="ChEBI" id="CHEBI:16838"/>
        <dbReference type="ChEBI" id="CHEBI:30616"/>
        <dbReference type="ChEBI" id="CHEBI:456216"/>
        <dbReference type="EC" id="2.7.4.1"/>
    </reaction>
</comment>
<dbReference type="InterPro" id="IPR024953">
    <property type="entry name" value="PP_kinase_middle"/>
</dbReference>
<dbReference type="AlphaFoldDB" id="A0A239IEN7"/>
<dbReference type="PANTHER" id="PTHR30218:SF0">
    <property type="entry name" value="POLYPHOSPHATE KINASE"/>
    <property type="match status" value="1"/>
</dbReference>
<dbReference type="SUPFAM" id="SSF56024">
    <property type="entry name" value="Phospholipase D/nuclease"/>
    <property type="match status" value="2"/>
</dbReference>
<reference evidence="9 10" key="1">
    <citation type="submission" date="2017-06" db="EMBL/GenBank/DDBJ databases">
        <authorList>
            <person name="Kim H.J."/>
            <person name="Triplett B.A."/>
        </authorList>
    </citation>
    <scope>NUCLEOTIDE SEQUENCE [LARGE SCALE GENOMIC DNA]</scope>
    <source>
        <strain evidence="9 10">DSM 19307</strain>
    </source>
</reference>
<dbReference type="RefSeq" id="WP_089356374.1">
    <property type="nucleotide sequence ID" value="NZ_FZPD01000003.1"/>
</dbReference>
<comment type="similarity">
    <text evidence="7">Belongs to the polyphosphate kinase 1 (PPK1) family.</text>
</comment>
<dbReference type="InterPro" id="IPR036832">
    <property type="entry name" value="PPK_N_dom_sf"/>
</dbReference>
<dbReference type="InterPro" id="IPR001736">
    <property type="entry name" value="PLipase_D/transphosphatidylase"/>
</dbReference>